<dbReference type="EMBL" id="CP003156">
    <property type="protein sequence ID" value="AEV33738.1"/>
    <property type="molecule type" value="Genomic_DNA"/>
</dbReference>
<organism evidence="4 5">
    <name type="scientific">Owenweeksia hongkongensis (strain DSM 17368 / CIP 108786 / JCM 12287 / NRRL B-23963 / UST20020801)</name>
    <dbReference type="NCBI Taxonomy" id="926562"/>
    <lineage>
        <taxon>Bacteria</taxon>
        <taxon>Pseudomonadati</taxon>
        <taxon>Bacteroidota</taxon>
        <taxon>Flavobacteriia</taxon>
        <taxon>Flavobacteriales</taxon>
        <taxon>Owenweeksiaceae</taxon>
        <taxon>Owenweeksia</taxon>
    </lineage>
</organism>
<name>G8R072_OWEHD</name>
<dbReference type="eggNOG" id="COG2825">
    <property type="taxonomic scope" value="Bacteria"/>
</dbReference>
<dbReference type="AlphaFoldDB" id="G8R072"/>
<feature type="coiled-coil region" evidence="3">
    <location>
        <begin position="66"/>
        <end position="101"/>
    </location>
</feature>
<evidence type="ECO:0000256" key="3">
    <source>
        <dbReference type="SAM" id="Coils"/>
    </source>
</evidence>
<reference evidence="4 5" key="1">
    <citation type="journal article" date="2012" name="Stand. Genomic Sci.">
        <title>Genome sequence of the orange-pigmented seawater bacterium Owenweeksia hongkongensis type strain (UST20020801(T)).</title>
        <authorList>
            <person name="Riedel T."/>
            <person name="Held B."/>
            <person name="Nolan M."/>
            <person name="Lucas S."/>
            <person name="Lapidus A."/>
            <person name="Tice H."/>
            <person name="Del Rio T.G."/>
            <person name="Cheng J.F."/>
            <person name="Han C."/>
            <person name="Tapia R."/>
            <person name="Goodwin L.A."/>
            <person name="Pitluck S."/>
            <person name="Liolios K."/>
            <person name="Mavromatis K."/>
            <person name="Pagani I."/>
            <person name="Ivanova N."/>
            <person name="Mikhailova N."/>
            <person name="Pati A."/>
            <person name="Chen A."/>
            <person name="Palaniappan K."/>
            <person name="Rohde M."/>
            <person name="Tindall B.J."/>
            <person name="Detter J.C."/>
            <person name="Goker M."/>
            <person name="Woyke T."/>
            <person name="Bristow J."/>
            <person name="Eisen J.A."/>
            <person name="Markowitz V."/>
            <person name="Hugenholtz P."/>
            <person name="Klenk H.P."/>
            <person name="Kyrpides N.C."/>
        </authorList>
    </citation>
    <scope>NUCLEOTIDE SEQUENCE</scope>
    <source>
        <strain evidence="5">DSM 17368 / JCM 12287 / NRRL B-23963</strain>
    </source>
</reference>
<keyword evidence="2" id="KW-0732">Signal</keyword>
<dbReference type="GO" id="GO:0050821">
    <property type="term" value="P:protein stabilization"/>
    <property type="evidence" value="ECO:0007669"/>
    <property type="project" value="TreeGrafter"/>
</dbReference>
<keyword evidence="5" id="KW-1185">Reference proteome</keyword>
<sequence length="169" mass="19453">MNKTLFLIVGLVFGLQVSAQRFGIVDSEMILNKIPEYGQAQQQLNQLSTNWQGEVEALYSELDALKQAYNAEKVLLTEEMQKEKLKEIADKEKEAKELQRKYFGPEGDVFKKRQELIRPIQDQIYSAVQDVARRRKLDVVFDKSSALITLYNNGKSDISDEVLEKMGYN</sequence>
<dbReference type="GO" id="GO:0005829">
    <property type="term" value="C:cytosol"/>
    <property type="evidence" value="ECO:0007669"/>
    <property type="project" value="TreeGrafter"/>
</dbReference>
<accession>G8R072</accession>
<gene>
    <name evidence="4" type="ordered locus">Oweho_2776</name>
</gene>
<dbReference type="SMART" id="SM00935">
    <property type="entry name" value="OmpH"/>
    <property type="match status" value="1"/>
</dbReference>
<proteinExistence type="inferred from homology"/>
<keyword evidence="3" id="KW-0175">Coiled coil</keyword>
<evidence type="ECO:0000256" key="1">
    <source>
        <dbReference type="ARBA" id="ARBA00009091"/>
    </source>
</evidence>
<dbReference type="InterPro" id="IPR005632">
    <property type="entry name" value="Chaperone_Skp"/>
</dbReference>
<dbReference type="GO" id="GO:0051082">
    <property type="term" value="F:unfolded protein binding"/>
    <property type="evidence" value="ECO:0007669"/>
    <property type="project" value="InterPro"/>
</dbReference>
<dbReference type="KEGG" id="oho:Oweho_2776"/>
<dbReference type="OrthoDB" id="9788552at2"/>
<dbReference type="InterPro" id="IPR024930">
    <property type="entry name" value="Skp_dom_sf"/>
</dbReference>
<evidence type="ECO:0000313" key="5">
    <source>
        <dbReference type="Proteomes" id="UP000005631"/>
    </source>
</evidence>
<evidence type="ECO:0000256" key="2">
    <source>
        <dbReference type="ARBA" id="ARBA00022729"/>
    </source>
</evidence>
<dbReference type="Pfam" id="PF03938">
    <property type="entry name" value="OmpH"/>
    <property type="match status" value="1"/>
</dbReference>
<dbReference type="Gene3D" id="3.30.910.20">
    <property type="entry name" value="Skp domain"/>
    <property type="match status" value="1"/>
</dbReference>
<evidence type="ECO:0000313" key="4">
    <source>
        <dbReference type="EMBL" id="AEV33738.1"/>
    </source>
</evidence>
<dbReference type="HOGENOM" id="CLU_053320_0_1_10"/>
<dbReference type="RefSeq" id="WP_014203087.1">
    <property type="nucleotide sequence ID" value="NC_016599.1"/>
</dbReference>
<dbReference type="STRING" id="926562.Oweho_2776"/>
<dbReference type="SUPFAM" id="SSF111384">
    <property type="entry name" value="OmpH-like"/>
    <property type="match status" value="1"/>
</dbReference>
<protein>
    <submittedName>
        <fullName evidence="4">Outer membrane protein</fullName>
    </submittedName>
</protein>
<comment type="similarity">
    <text evidence="1">Belongs to the Skp family.</text>
</comment>
<dbReference type="Proteomes" id="UP000005631">
    <property type="component" value="Chromosome"/>
</dbReference>
<dbReference type="PANTHER" id="PTHR35089:SF1">
    <property type="entry name" value="CHAPERONE PROTEIN SKP"/>
    <property type="match status" value="1"/>
</dbReference>
<dbReference type="PANTHER" id="PTHR35089">
    <property type="entry name" value="CHAPERONE PROTEIN SKP"/>
    <property type="match status" value="1"/>
</dbReference>